<dbReference type="EMBL" id="JBICCN010000091">
    <property type="protein sequence ID" value="KAL3094396.1"/>
    <property type="molecule type" value="Genomic_DNA"/>
</dbReference>
<proteinExistence type="predicted"/>
<dbReference type="PROSITE" id="PS50144">
    <property type="entry name" value="MATH"/>
    <property type="match status" value="2"/>
</dbReference>
<dbReference type="InterPro" id="IPR008974">
    <property type="entry name" value="TRAF-like"/>
</dbReference>
<protein>
    <recommendedName>
        <fullName evidence="1">MATH domain-containing protein</fullName>
    </recommendedName>
</protein>
<organism evidence="3 5">
    <name type="scientific">Heterodera schachtii</name>
    <name type="common">Sugarbeet cyst nematode worm</name>
    <name type="synonym">Tylenchus schachtii</name>
    <dbReference type="NCBI Taxonomy" id="97005"/>
    <lineage>
        <taxon>Eukaryota</taxon>
        <taxon>Metazoa</taxon>
        <taxon>Ecdysozoa</taxon>
        <taxon>Nematoda</taxon>
        <taxon>Chromadorea</taxon>
        <taxon>Rhabditida</taxon>
        <taxon>Tylenchina</taxon>
        <taxon>Tylenchomorpha</taxon>
        <taxon>Tylenchoidea</taxon>
        <taxon>Heteroderidae</taxon>
        <taxon>Heteroderinae</taxon>
        <taxon>Heterodera</taxon>
    </lineage>
</organism>
<evidence type="ECO:0000313" key="3">
    <source>
        <dbReference type="EMBL" id="KAL3094396.1"/>
    </source>
</evidence>
<dbReference type="EMBL" id="JBICCN010000109">
    <property type="protein sequence ID" value="KAL3093504.1"/>
    <property type="molecule type" value="Genomic_DNA"/>
</dbReference>
<name>A0ABD2JUS3_HETSC</name>
<dbReference type="PANTHER" id="PTHR46162">
    <property type="entry name" value="TRAF-LIKE FAMILY PROTEIN"/>
    <property type="match status" value="1"/>
</dbReference>
<dbReference type="Pfam" id="PF22486">
    <property type="entry name" value="MATH_2"/>
    <property type="match status" value="2"/>
</dbReference>
<keyword evidence="5" id="KW-1185">Reference proteome</keyword>
<dbReference type="SUPFAM" id="SSF49599">
    <property type="entry name" value="TRAF domain-like"/>
    <property type="match status" value="2"/>
</dbReference>
<dbReference type="InterPro" id="IPR002083">
    <property type="entry name" value="MATH/TRAF_dom"/>
</dbReference>
<sequence length="368" mass="41832">MLGSALFRIRFPLVSKMQFSVQIVPTGILTADEVIGVENYHNHPNFYGISNGLLYPLQFPFHERIKTFGTLLMDIENVSKFAGESVGSCRYSDDTVYIRGLAWKILVQINRKNGSTDQKCLGFSLFCTASEKGKMWRCKCSATFRIVTEKNWAQNSSGRICEHILDNHSNSAGFACFITFSELIDPSNVFYAKNEDKMTLTIDLNVKEAAKFEEFSVEEYPFSLEIEKVSEFSREIIGSERKSDAKQSSNGIQFKLLAKINPKNGSTDQQKCLGLYLLCTETERAEEYGRWSSEYLATFQIFSQIGMGFLVNDFKKSVGVQSVALKLNNKNGFDDFISFSELLDPSKDYYDKEGDKVKLAIIFRSNRW</sequence>
<evidence type="ECO:0000313" key="2">
    <source>
        <dbReference type="EMBL" id="KAL3093504.1"/>
    </source>
</evidence>
<dbReference type="Gene3D" id="2.60.210.10">
    <property type="entry name" value="Apoptosis, Tumor Necrosis Factor Receptor Associated Protein 2, Chain A"/>
    <property type="match status" value="2"/>
</dbReference>
<feature type="domain" description="MATH" evidence="1">
    <location>
        <begin position="68"/>
        <end position="202"/>
    </location>
</feature>
<dbReference type="AlphaFoldDB" id="A0ABD2JUS3"/>
<feature type="domain" description="MATH" evidence="1">
    <location>
        <begin position="219"/>
        <end position="361"/>
    </location>
</feature>
<evidence type="ECO:0000259" key="1">
    <source>
        <dbReference type="PROSITE" id="PS50144"/>
    </source>
</evidence>
<dbReference type="PANTHER" id="PTHR46162:SF2">
    <property type="entry name" value="ANKYRIN REPEAT-CONTAINING PROTEIN-RELATED"/>
    <property type="match status" value="1"/>
</dbReference>
<dbReference type="Proteomes" id="UP001620645">
    <property type="component" value="Unassembled WGS sequence"/>
</dbReference>
<gene>
    <name evidence="3" type="ORF">niasHS_004298</name>
    <name evidence="4" type="ORF">niasHS_004317</name>
    <name evidence="2" type="ORF">niasHS_004690</name>
</gene>
<comment type="caution">
    <text evidence="3">The sequence shown here is derived from an EMBL/GenBank/DDBJ whole genome shotgun (WGS) entry which is preliminary data.</text>
</comment>
<accession>A0ABD2JUS3</accession>
<evidence type="ECO:0000313" key="4">
    <source>
        <dbReference type="EMBL" id="KAL3096536.1"/>
    </source>
</evidence>
<dbReference type="SMART" id="SM00061">
    <property type="entry name" value="MATH"/>
    <property type="match status" value="2"/>
</dbReference>
<reference evidence="3 5" key="1">
    <citation type="submission" date="2024-10" db="EMBL/GenBank/DDBJ databases">
        <authorList>
            <person name="Kim D."/>
        </authorList>
    </citation>
    <scope>NUCLEOTIDE SEQUENCE [LARGE SCALE GENOMIC DNA]</scope>
    <source>
        <strain evidence="3">Taebaek</strain>
    </source>
</reference>
<dbReference type="EMBL" id="JBICCN010000065">
    <property type="protein sequence ID" value="KAL3096536.1"/>
    <property type="molecule type" value="Genomic_DNA"/>
</dbReference>
<evidence type="ECO:0000313" key="5">
    <source>
        <dbReference type="Proteomes" id="UP001620645"/>
    </source>
</evidence>